<gene>
    <name evidence="5" type="ORF">BP5796_00506</name>
</gene>
<keyword evidence="6" id="KW-1185">Reference proteome</keyword>
<comment type="caution">
    <text evidence="5">The sequence shown here is derived from an EMBL/GenBank/DDBJ whole genome shotgun (WGS) entry which is preliminary data.</text>
</comment>
<evidence type="ECO:0000259" key="4">
    <source>
        <dbReference type="Pfam" id="PF17863"/>
    </source>
</evidence>
<dbReference type="Gene3D" id="1.10.8.80">
    <property type="entry name" value="Magnesium chelatase subunit I, C-Terminal domain"/>
    <property type="match status" value="1"/>
</dbReference>
<name>A0A3D8T841_9HELO</name>
<accession>A0A3D8T841</accession>
<dbReference type="PANTHER" id="PTHR11603">
    <property type="entry name" value="AAA FAMILY ATPASE"/>
    <property type="match status" value="1"/>
</dbReference>
<dbReference type="GO" id="GO:0016851">
    <property type="term" value="F:magnesium chelatase activity"/>
    <property type="evidence" value="ECO:0007669"/>
    <property type="project" value="UniProtKB-EC"/>
</dbReference>
<organism evidence="5 6">
    <name type="scientific">Coleophoma crateriformis</name>
    <dbReference type="NCBI Taxonomy" id="565419"/>
    <lineage>
        <taxon>Eukaryota</taxon>
        <taxon>Fungi</taxon>
        <taxon>Dikarya</taxon>
        <taxon>Ascomycota</taxon>
        <taxon>Pezizomycotina</taxon>
        <taxon>Leotiomycetes</taxon>
        <taxon>Helotiales</taxon>
        <taxon>Dermateaceae</taxon>
        <taxon>Coleophoma</taxon>
    </lineage>
</organism>
<proteinExistence type="predicted"/>
<evidence type="ECO:0000256" key="3">
    <source>
        <dbReference type="SAM" id="MobiDB-lite"/>
    </source>
</evidence>
<evidence type="ECO:0000313" key="5">
    <source>
        <dbReference type="EMBL" id="RDW94743.1"/>
    </source>
</evidence>
<evidence type="ECO:0000313" key="6">
    <source>
        <dbReference type="Proteomes" id="UP000256328"/>
    </source>
</evidence>
<dbReference type="InterPro" id="IPR041628">
    <property type="entry name" value="ChlI/MoxR_AAA_lid"/>
</dbReference>
<dbReference type="EMBL" id="PDLN01000001">
    <property type="protein sequence ID" value="RDW94743.1"/>
    <property type="molecule type" value="Genomic_DNA"/>
</dbReference>
<dbReference type="EC" id="6.6.1.1" evidence="1"/>
<feature type="domain" description="ChlI/MoxR AAA lid" evidence="4">
    <location>
        <begin position="266"/>
        <end position="325"/>
    </location>
</feature>
<dbReference type="PANTHER" id="PTHR11603:SF132">
    <property type="entry name" value="C2H2-TYPE DOMAIN-CONTAINING PROTEIN"/>
    <property type="match status" value="1"/>
</dbReference>
<dbReference type="Proteomes" id="UP000256328">
    <property type="component" value="Unassembled WGS sequence"/>
</dbReference>
<evidence type="ECO:0000256" key="1">
    <source>
        <dbReference type="ARBA" id="ARBA00012825"/>
    </source>
</evidence>
<sequence length="362" mass="39800">MADELLLSKIHDLSDLELAALLCLVAQEHCIIDTHPEVLDDTVQELELIATKVFGLPYAVIDCSENTSLDDFANAILTVESSESRNNSPVRTRQDYFLNTGPLFKSIRSPPSDSGALDNKSIASVIIAKNLDEAPRQVQIQALELIRARRIYTRTAVQIAPKRFLFIGLLAGGEGPRLTKHLNDFIFISHFHDPEDGFPNTEEIYGDGDENSISSVVKRSPTRGSDDLSQPRITAQEIEHLTELADSVTVSVEVMQYQLNIVSFLRLHRAVGWGISAVATQHLEKLSKCLAPLHGLTYATPSLVALAARKIYLHRIHIVKPQNERSMQWGSDVTAVAAILEGVGPEDVIDDVLVGSGIETPL</sequence>
<feature type="region of interest" description="Disordered" evidence="3">
    <location>
        <begin position="208"/>
        <end position="229"/>
    </location>
</feature>
<dbReference type="AlphaFoldDB" id="A0A3D8T841"/>
<evidence type="ECO:0000256" key="2">
    <source>
        <dbReference type="ARBA" id="ARBA00023444"/>
    </source>
</evidence>
<dbReference type="OrthoDB" id="5582146at2759"/>
<dbReference type="InterPro" id="IPR052041">
    <property type="entry name" value="Nucleic_acid_metab_PIN/TRAM"/>
</dbReference>
<comment type="pathway">
    <text evidence="2">Porphyrin-containing compound metabolism.</text>
</comment>
<reference evidence="5 6" key="1">
    <citation type="journal article" date="2018" name="IMA Fungus">
        <title>IMA Genome-F 9: Draft genome sequence of Annulohypoxylon stygium, Aspergillus mulundensis, Berkeleyomyces basicola (syn. Thielaviopsis basicola), Ceratocystis smalleyi, two Cercospora beticola strains, Coleophoma cylindrospora, Fusarium fracticaudum, Phialophora cf. hyalina, and Morchella septimelata.</title>
        <authorList>
            <person name="Wingfield B.D."/>
            <person name="Bills G.F."/>
            <person name="Dong Y."/>
            <person name="Huang W."/>
            <person name="Nel W.J."/>
            <person name="Swalarsk-Parry B.S."/>
            <person name="Vaghefi N."/>
            <person name="Wilken P.M."/>
            <person name="An Z."/>
            <person name="de Beer Z.W."/>
            <person name="De Vos L."/>
            <person name="Chen L."/>
            <person name="Duong T.A."/>
            <person name="Gao Y."/>
            <person name="Hammerbacher A."/>
            <person name="Kikkert J.R."/>
            <person name="Li Y."/>
            <person name="Li H."/>
            <person name="Li K."/>
            <person name="Li Q."/>
            <person name="Liu X."/>
            <person name="Ma X."/>
            <person name="Naidoo K."/>
            <person name="Pethybridge S.J."/>
            <person name="Sun J."/>
            <person name="Steenkamp E.T."/>
            <person name="van der Nest M.A."/>
            <person name="van Wyk S."/>
            <person name="Wingfield M.J."/>
            <person name="Xiong C."/>
            <person name="Yue Q."/>
            <person name="Zhang X."/>
        </authorList>
    </citation>
    <scope>NUCLEOTIDE SEQUENCE [LARGE SCALE GENOMIC DNA]</scope>
    <source>
        <strain evidence="5 6">BP5796</strain>
    </source>
</reference>
<protein>
    <recommendedName>
        <fullName evidence="1">magnesium chelatase</fullName>
        <ecNumber evidence="1">6.6.1.1</ecNumber>
    </recommendedName>
</protein>
<dbReference type="Pfam" id="PF17863">
    <property type="entry name" value="AAA_lid_2"/>
    <property type="match status" value="1"/>
</dbReference>